<evidence type="ECO:0000256" key="1">
    <source>
        <dbReference type="ARBA" id="ARBA00022837"/>
    </source>
</evidence>
<dbReference type="AlphaFoldDB" id="A0AAD2FRV1"/>
<evidence type="ECO:0000256" key="3">
    <source>
        <dbReference type="SAM" id="Phobius"/>
    </source>
</evidence>
<dbReference type="InterPro" id="IPR002048">
    <property type="entry name" value="EF_hand_dom"/>
</dbReference>
<dbReference type="GO" id="GO:0005509">
    <property type="term" value="F:calcium ion binding"/>
    <property type="evidence" value="ECO:0007669"/>
    <property type="project" value="InterPro"/>
</dbReference>
<keyword evidence="3" id="KW-1133">Transmembrane helix</keyword>
<dbReference type="PROSITE" id="PS00018">
    <property type="entry name" value="EF_HAND_1"/>
    <property type="match status" value="1"/>
</dbReference>
<keyword evidence="3" id="KW-0472">Membrane</keyword>
<evidence type="ECO:0000256" key="2">
    <source>
        <dbReference type="SAM" id="MobiDB-lite"/>
    </source>
</evidence>
<feature type="compositionally biased region" description="Low complexity" evidence="2">
    <location>
        <begin position="20"/>
        <end position="29"/>
    </location>
</feature>
<feature type="transmembrane region" description="Helical" evidence="3">
    <location>
        <begin position="230"/>
        <end position="250"/>
    </location>
</feature>
<keyword evidence="1" id="KW-0106">Calcium</keyword>
<gene>
    <name evidence="5" type="ORF">CYCCA115_LOCUS12796</name>
</gene>
<dbReference type="Gene3D" id="1.10.238.10">
    <property type="entry name" value="EF-hand"/>
    <property type="match status" value="1"/>
</dbReference>
<dbReference type="Pfam" id="PF13499">
    <property type="entry name" value="EF-hand_7"/>
    <property type="match status" value="1"/>
</dbReference>
<feature type="transmembrane region" description="Helical" evidence="3">
    <location>
        <begin position="128"/>
        <end position="150"/>
    </location>
</feature>
<feature type="domain" description="EF-hand" evidence="4">
    <location>
        <begin position="300"/>
        <end position="335"/>
    </location>
</feature>
<feature type="region of interest" description="Disordered" evidence="2">
    <location>
        <begin position="1"/>
        <end position="94"/>
    </location>
</feature>
<name>A0AAD2FRV1_9STRA</name>
<evidence type="ECO:0000313" key="6">
    <source>
        <dbReference type="Proteomes" id="UP001295423"/>
    </source>
</evidence>
<dbReference type="Proteomes" id="UP001295423">
    <property type="component" value="Unassembled WGS sequence"/>
</dbReference>
<feature type="compositionally biased region" description="Polar residues" evidence="2">
    <location>
        <begin position="10"/>
        <end position="19"/>
    </location>
</feature>
<evidence type="ECO:0000313" key="5">
    <source>
        <dbReference type="EMBL" id="CAJ1950864.1"/>
    </source>
</evidence>
<protein>
    <recommendedName>
        <fullName evidence="4">EF-hand domain-containing protein</fullName>
    </recommendedName>
</protein>
<evidence type="ECO:0000259" key="4">
    <source>
        <dbReference type="PROSITE" id="PS50222"/>
    </source>
</evidence>
<proteinExistence type="predicted"/>
<feature type="transmembrane region" description="Helical" evidence="3">
    <location>
        <begin position="156"/>
        <end position="177"/>
    </location>
</feature>
<feature type="compositionally biased region" description="Polar residues" evidence="2">
    <location>
        <begin position="51"/>
        <end position="67"/>
    </location>
</feature>
<dbReference type="InterPro" id="IPR018247">
    <property type="entry name" value="EF_Hand_1_Ca_BS"/>
</dbReference>
<reference evidence="5" key="1">
    <citation type="submission" date="2023-08" db="EMBL/GenBank/DDBJ databases">
        <authorList>
            <person name="Audoor S."/>
            <person name="Bilcke G."/>
        </authorList>
    </citation>
    <scope>NUCLEOTIDE SEQUENCE</scope>
</reference>
<organism evidence="5 6">
    <name type="scientific">Cylindrotheca closterium</name>
    <dbReference type="NCBI Taxonomy" id="2856"/>
    <lineage>
        <taxon>Eukaryota</taxon>
        <taxon>Sar</taxon>
        <taxon>Stramenopiles</taxon>
        <taxon>Ochrophyta</taxon>
        <taxon>Bacillariophyta</taxon>
        <taxon>Bacillariophyceae</taxon>
        <taxon>Bacillariophycidae</taxon>
        <taxon>Bacillariales</taxon>
        <taxon>Bacillariaceae</taxon>
        <taxon>Cylindrotheca</taxon>
    </lineage>
</organism>
<dbReference type="CDD" id="cd00051">
    <property type="entry name" value="EFh"/>
    <property type="match status" value="1"/>
</dbReference>
<dbReference type="SUPFAM" id="SSF47473">
    <property type="entry name" value="EF-hand"/>
    <property type="match status" value="1"/>
</dbReference>
<sequence length="342" mass="37861">MGFFKKKQGDSASQSTGQYNAPNASSSPSRSQGGNYEMSSSPARHSSPRRTVQQTQPPSSTHESMAVNQPDEYSLMNEQGGGNDGATVQSGESESNFSITRNGQYLTLNGFANGHLMRWKFAAEEGPTIIRIPAILLSIACIVTTLWPIVSMPAYWNVPNLIGAFHTVVLCTLILFLEGRVLMFNRSPLNARARVRGVVTRYLNILRLVWGRGLLYIFAGTMNLTIDFEYVIYTGPALCGLGLIAIAAGARASYNLDRMKSSLTDEAYLWGRFDANDGDKDGQIDVNGFAELLWDLGLEFDDVYTFKAFKQIDKDGSGLISFEDFKRWWIVTQTDARARETV</sequence>
<dbReference type="InterPro" id="IPR011992">
    <property type="entry name" value="EF-hand-dom_pair"/>
</dbReference>
<accession>A0AAD2FRV1</accession>
<dbReference type="EMBL" id="CAKOGP040001770">
    <property type="protein sequence ID" value="CAJ1950864.1"/>
    <property type="molecule type" value="Genomic_DNA"/>
</dbReference>
<feature type="transmembrane region" description="Helical" evidence="3">
    <location>
        <begin position="198"/>
        <end position="218"/>
    </location>
</feature>
<comment type="caution">
    <text evidence="5">The sequence shown here is derived from an EMBL/GenBank/DDBJ whole genome shotgun (WGS) entry which is preliminary data.</text>
</comment>
<keyword evidence="6" id="KW-1185">Reference proteome</keyword>
<keyword evidence="3" id="KW-0812">Transmembrane</keyword>
<dbReference type="PROSITE" id="PS50222">
    <property type="entry name" value="EF_HAND_2"/>
    <property type="match status" value="1"/>
</dbReference>